<dbReference type="Proteomes" id="UP001217089">
    <property type="component" value="Unassembled WGS sequence"/>
</dbReference>
<keyword evidence="1" id="KW-0472">Membrane</keyword>
<feature type="non-terminal residue" evidence="2">
    <location>
        <position position="75"/>
    </location>
</feature>
<organism evidence="2 3">
    <name type="scientific">Tegillarca granosa</name>
    <name type="common">Malaysian cockle</name>
    <name type="synonym">Anadara granosa</name>
    <dbReference type="NCBI Taxonomy" id="220873"/>
    <lineage>
        <taxon>Eukaryota</taxon>
        <taxon>Metazoa</taxon>
        <taxon>Spiralia</taxon>
        <taxon>Lophotrochozoa</taxon>
        <taxon>Mollusca</taxon>
        <taxon>Bivalvia</taxon>
        <taxon>Autobranchia</taxon>
        <taxon>Pteriomorphia</taxon>
        <taxon>Arcoida</taxon>
        <taxon>Arcoidea</taxon>
        <taxon>Arcidae</taxon>
        <taxon>Tegillarca</taxon>
    </lineage>
</organism>
<keyword evidence="1" id="KW-0812">Transmembrane</keyword>
<dbReference type="EMBL" id="JARBDR010000793">
    <property type="protein sequence ID" value="KAJ8307130.1"/>
    <property type="molecule type" value="Genomic_DNA"/>
</dbReference>
<evidence type="ECO:0000313" key="2">
    <source>
        <dbReference type="EMBL" id="KAJ8307130.1"/>
    </source>
</evidence>
<accession>A0ABQ9EPN8</accession>
<keyword evidence="1" id="KW-1133">Transmembrane helix</keyword>
<dbReference type="Pfam" id="PF00209">
    <property type="entry name" value="SNF"/>
    <property type="match status" value="1"/>
</dbReference>
<protein>
    <submittedName>
        <fullName evidence="2">Uncharacterized protein</fullName>
    </submittedName>
</protein>
<reference evidence="2 3" key="1">
    <citation type="submission" date="2022-12" db="EMBL/GenBank/DDBJ databases">
        <title>Chromosome-level genome of Tegillarca granosa.</title>
        <authorList>
            <person name="Kim J."/>
        </authorList>
    </citation>
    <scope>NUCLEOTIDE SEQUENCE [LARGE SCALE GENOMIC DNA]</scope>
    <source>
        <strain evidence="2">Teg-2019</strain>
        <tissue evidence="2">Adductor muscle</tissue>
    </source>
</reference>
<comment type="caution">
    <text evidence="2">The sequence shown here is derived from an EMBL/GenBank/DDBJ whole genome shotgun (WGS) entry which is preliminary data.</text>
</comment>
<dbReference type="InterPro" id="IPR000175">
    <property type="entry name" value="Na/ntran_symport"/>
</dbReference>
<feature type="transmembrane region" description="Helical" evidence="1">
    <location>
        <begin position="41"/>
        <end position="66"/>
    </location>
</feature>
<evidence type="ECO:0000256" key="1">
    <source>
        <dbReference type="SAM" id="Phobius"/>
    </source>
</evidence>
<proteinExistence type="predicted"/>
<gene>
    <name evidence="2" type="ORF">KUTeg_015214</name>
</gene>
<keyword evidence="3" id="KW-1185">Reference proteome</keyword>
<sequence>MDARQIHPKTIMLSCPFKALSIFSIVRYQPFTLGTYTYPTWSLVLTWSVSLIPVICIPIGMAHSLYKAEGASIYE</sequence>
<evidence type="ECO:0000313" key="3">
    <source>
        <dbReference type="Proteomes" id="UP001217089"/>
    </source>
</evidence>
<name>A0ABQ9EPN8_TEGGR</name>